<accession>A0A923KL05</accession>
<feature type="transmembrane region" description="Helical" evidence="1">
    <location>
        <begin position="93"/>
        <end position="114"/>
    </location>
</feature>
<evidence type="ECO:0008006" key="4">
    <source>
        <dbReference type="Google" id="ProtNLM"/>
    </source>
</evidence>
<feature type="transmembrane region" description="Helical" evidence="1">
    <location>
        <begin position="164"/>
        <end position="183"/>
    </location>
</feature>
<proteinExistence type="predicted"/>
<evidence type="ECO:0000313" key="3">
    <source>
        <dbReference type="Proteomes" id="UP000627446"/>
    </source>
</evidence>
<feature type="transmembrane region" description="Helical" evidence="1">
    <location>
        <begin position="216"/>
        <end position="237"/>
    </location>
</feature>
<reference evidence="2" key="1">
    <citation type="submission" date="2020-08" db="EMBL/GenBank/DDBJ databases">
        <title>Novel species isolated from subtropical streams in China.</title>
        <authorList>
            <person name="Lu H."/>
        </authorList>
    </citation>
    <scope>NUCLEOTIDE SEQUENCE</scope>
    <source>
        <strain evidence="2">LX22W</strain>
    </source>
</reference>
<organism evidence="2 3">
    <name type="scientific">Undibacterium nitidum</name>
    <dbReference type="NCBI Taxonomy" id="2762298"/>
    <lineage>
        <taxon>Bacteria</taxon>
        <taxon>Pseudomonadati</taxon>
        <taxon>Pseudomonadota</taxon>
        <taxon>Betaproteobacteria</taxon>
        <taxon>Burkholderiales</taxon>
        <taxon>Oxalobacteraceae</taxon>
        <taxon>Undibacterium</taxon>
    </lineage>
</organism>
<feature type="transmembrane region" description="Helical" evidence="1">
    <location>
        <begin position="190"/>
        <end position="210"/>
    </location>
</feature>
<keyword evidence="1" id="KW-1133">Transmembrane helix</keyword>
<dbReference type="RefSeq" id="WP_186916193.1">
    <property type="nucleotide sequence ID" value="NZ_JACOFZ010000002.1"/>
</dbReference>
<dbReference type="Proteomes" id="UP000627446">
    <property type="component" value="Unassembled WGS sequence"/>
</dbReference>
<evidence type="ECO:0000256" key="1">
    <source>
        <dbReference type="SAM" id="Phobius"/>
    </source>
</evidence>
<evidence type="ECO:0000313" key="2">
    <source>
        <dbReference type="EMBL" id="MBC3881310.1"/>
    </source>
</evidence>
<gene>
    <name evidence="2" type="ORF">H8K36_08005</name>
</gene>
<sequence>MITPPARSGWLWIQHGFRAFTSRPFELLFLFFGLIFCNLAMSLIPILGAVLPFIVGPVLGMGLMLACRDIDQGKPFSSSALFSSFRTPALRPLLIMGALYTLCIVGALASSIPVDDGALWKYITEPVKVDPKELVKTNIGMGMLTFFSVFTPAAMTFWYGAPLIAWHGMSVSKALFYSFFAVWRARTAFLTYLLAWCGIITFLALLTSLAGGVGGILLLPLMLSMSLVMYCSFYFSYKELFGRDLTA</sequence>
<dbReference type="EMBL" id="JACOFZ010000002">
    <property type="protein sequence ID" value="MBC3881310.1"/>
    <property type="molecule type" value="Genomic_DNA"/>
</dbReference>
<feature type="transmembrane region" description="Helical" evidence="1">
    <location>
        <begin position="135"/>
        <end position="158"/>
    </location>
</feature>
<dbReference type="InterPro" id="IPR047798">
    <property type="entry name" value="BPSS1780-like"/>
</dbReference>
<protein>
    <recommendedName>
        <fullName evidence="4">Transmembrane protein</fullName>
    </recommendedName>
</protein>
<feature type="transmembrane region" description="Helical" evidence="1">
    <location>
        <begin position="27"/>
        <end position="55"/>
    </location>
</feature>
<keyword evidence="1" id="KW-0812">Transmembrane</keyword>
<comment type="caution">
    <text evidence="2">The sequence shown here is derived from an EMBL/GenBank/DDBJ whole genome shotgun (WGS) entry which is preliminary data.</text>
</comment>
<keyword evidence="1" id="KW-0472">Membrane</keyword>
<dbReference type="NCBIfam" id="NF041043">
    <property type="entry name" value="BPSS1780_fam"/>
    <property type="match status" value="1"/>
</dbReference>
<keyword evidence="3" id="KW-1185">Reference proteome</keyword>
<name>A0A923KL05_9BURK</name>
<dbReference type="AlphaFoldDB" id="A0A923KL05"/>